<dbReference type="InterPro" id="IPR027417">
    <property type="entry name" value="P-loop_NTPase"/>
</dbReference>
<dbReference type="Gene3D" id="3.40.50.300">
    <property type="entry name" value="P-loop containing nucleotide triphosphate hydrolases"/>
    <property type="match status" value="2"/>
</dbReference>
<keyword evidence="3" id="KW-0418">Kinase</keyword>
<reference evidence="5 6" key="1">
    <citation type="journal article" date="2015" name="Genome Biol. Evol.">
        <title>Phylogenomic analyses indicate that early fungi evolved digesting cell walls of algal ancestors of land plants.</title>
        <authorList>
            <person name="Chang Y."/>
            <person name="Wang S."/>
            <person name="Sekimoto S."/>
            <person name="Aerts A.L."/>
            <person name="Choi C."/>
            <person name="Clum A."/>
            <person name="LaButti K.M."/>
            <person name="Lindquist E.A."/>
            <person name="Yee Ngan C."/>
            <person name="Ohm R.A."/>
            <person name="Salamov A.A."/>
            <person name="Grigoriev I.V."/>
            <person name="Spatafora J.W."/>
            <person name="Berbee M.L."/>
        </authorList>
    </citation>
    <scope>NUCLEOTIDE SEQUENCE [LARGE SCALE GENOMIC DNA]</scope>
    <source>
        <strain evidence="5 6">JEL478</strain>
    </source>
</reference>
<evidence type="ECO:0000256" key="3">
    <source>
        <dbReference type="ARBA" id="ARBA00022777"/>
    </source>
</evidence>
<dbReference type="EMBL" id="KQ965736">
    <property type="protein sequence ID" value="KXS20325.1"/>
    <property type="molecule type" value="Genomic_DNA"/>
</dbReference>
<keyword evidence="1" id="KW-0808">Transferase</keyword>
<protein>
    <recommendedName>
        <fullName evidence="7">Adenylate kinase</fullName>
    </recommendedName>
</protein>
<evidence type="ECO:0008006" key="7">
    <source>
        <dbReference type="Google" id="ProtNLM"/>
    </source>
</evidence>
<dbReference type="GO" id="GO:0006139">
    <property type="term" value="P:nucleobase-containing compound metabolic process"/>
    <property type="evidence" value="ECO:0007669"/>
    <property type="project" value="InterPro"/>
</dbReference>
<dbReference type="STRING" id="1344416.A0A139AV10"/>
<evidence type="ECO:0000256" key="1">
    <source>
        <dbReference type="ARBA" id="ARBA00022679"/>
    </source>
</evidence>
<dbReference type="InterPro" id="IPR000850">
    <property type="entry name" value="Adenylat/UMP-CMP_kin"/>
</dbReference>
<dbReference type="AlphaFoldDB" id="A0A139AV10"/>
<evidence type="ECO:0000313" key="5">
    <source>
        <dbReference type="EMBL" id="KXS20325.1"/>
    </source>
</evidence>
<evidence type="ECO:0000313" key="6">
    <source>
        <dbReference type="Proteomes" id="UP000070544"/>
    </source>
</evidence>
<dbReference type="OrthoDB" id="439792at2759"/>
<dbReference type="CDD" id="cd22961">
    <property type="entry name" value="DD_TEX55-like"/>
    <property type="match status" value="1"/>
</dbReference>
<dbReference type="GO" id="GO:0005524">
    <property type="term" value="F:ATP binding"/>
    <property type="evidence" value="ECO:0007669"/>
    <property type="project" value="InterPro"/>
</dbReference>
<proteinExistence type="predicted"/>
<name>A0A139AV10_GONPJ</name>
<feature type="region of interest" description="Disordered" evidence="4">
    <location>
        <begin position="323"/>
        <end position="359"/>
    </location>
</feature>
<sequence length="433" mass="46325">MDPNDLLKAAATDKIAAYADEKDLRAFLESLLDTLLRARPQDPVSFLIDSLRNPQGPRILLFAPPFCSRQEIARLLSERLHLPHLSSGALLRHHVSHRTPLGIKARPFVERGELAPDDCAAGVVLEKVAEGKDGALIEGYPRTREQSPPPHLHAKLASYRRNLALLLPLLPKPCVTIEVQHPWGAEEAVSAKVELALKEGKVVQGPRGVRVAVVAEEGLGVDRERVASGLAGGRWGGVYVSTRTVLREFATTGAANAEEYFLDSSTAPPELIADLVARRLNRPDARAQGYILDGIPTTKLMAEKMSKAGVKIDRLLYLHPGSQIARPHSSGSSRPSSAGSDSPSTSTAMPPSASPVHQPSTNLADLLAHFGATRVRKVPVRAGDAVRSIVERCEAAVGKVGMGIGVVKEVKDTRIDSGRLPPRIGVAGAGVPK</sequence>
<evidence type="ECO:0000256" key="4">
    <source>
        <dbReference type="SAM" id="MobiDB-lite"/>
    </source>
</evidence>
<dbReference type="SUPFAM" id="SSF52540">
    <property type="entry name" value="P-loop containing nucleoside triphosphate hydrolases"/>
    <property type="match status" value="1"/>
</dbReference>
<accession>A0A139AV10</accession>
<keyword evidence="6" id="KW-1185">Reference proteome</keyword>
<dbReference type="PANTHER" id="PTHR23359">
    <property type="entry name" value="NUCLEOTIDE KINASE"/>
    <property type="match status" value="1"/>
</dbReference>
<keyword evidence="2" id="KW-0547">Nucleotide-binding</keyword>
<gene>
    <name evidence="5" type="ORF">M427DRAFT_66823</name>
</gene>
<feature type="compositionally biased region" description="Low complexity" evidence="4">
    <location>
        <begin position="329"/>
        <end position="355"/>
    </location>
</feature>
<dbReference type="Pfam" id="PF00406">
    <property type="entry name" value="ADK"/>
    <property type="match status" value="1"/>
</dbReference>
<evidence type="ECO:0000256" key="2">
    <source>
        <dbReference type="ARBA" id="ARBA00022741"/>
    </source>
</evidence>
<organism evidence="5 6">
    <name type="scientific">Gonapodya prolifera (strain JEL478)</name>
    <name type="common">Monoblepharis prolifera</name>
    <dbReference type="NCBI Taxonomy" id="1344416"/>
    <lineage>
        <taxon>Eukaryota</taxon>
        <taxon>Fungi</taxon>
        <taxon>Fungi incertae sedis</taxon>
        <taxon>Chytridiomycota</taxon>
        <taxon>Chytridiomycota incertae sedis</taxon>
        <taxon>Monoblepharidomycetes</taxon>
        <taxon>Monoblepharidales</taxon>
        <taxon>Gonapodyaceae</taxon>
        <taxon>Gonapodya</taxon>
    </lineage>
</organism>
<dbReference type="Proteomes" id="UP000070544">
    <property type="component" value="Unassembled WGS sequence"/>
</dbReference>
<dbReference type="GO" id="GO:0019205">
    <property type="term" value="F:nucleobase-containing compound kinase activity"/>
    <property type="evidence" value="ECO:0007669"/>
    <property type="project" value="InterPro"/>
</dbReference>